<comment type="caution">
    <text evidence="2">The sequence shown here is derived from an EMBL/GenBank/DDBJ whole genome shotgun (WGS) entry which is preliminary data.</text>
</comment>
<keyword evidence="1" id="KW-0472">Membrane</keyword>
<keyword evidence="1" id="KW-1133">Transmembrane helix</keyword>
<feature type="transmembrane region" description="Helical" evidence="1">
    <location>
        <begin position="58"/>
        <end position="80"/>
    </location>
</feature>
<sequence>MFPAFPNGRNIGRALRFDRAMLFGTLTLMCWMGAGLVAVVLGTSYAVRNKEMGRGSEVVTLALTATGLVSALAMVAAIALL</sequence>
<accession>A0A3R9A4I7</accession>
<evidence type="ECO:0000313" key="3">
    <source>
        <dbReference type="Proteomes" id="UP000277279"/>
    </source>
</evidence>
<reference evidence="2 3" key="1">
    <citation type="submission" date="2018-11" db="EMBL/GenBank/DDBJ databases">
        <authorList>
            <person name="Huo Y."/>
        </authorList>
    </citation>
    <scope>NUCLEOTIDE SEQUENCE [LARGE SCALE GENOMIC DNA]</scope>
    <source>
        <strain evidence="2 3">DSM 30132</strain>
    </source>
</reference>
<evidence type="ECO:0000256" key="1">
    <source>
        <dbReference type="SAM" id="Phobius"/>
    </source>
</evidence>
<name>A0A3R9A4I7_9HYPH</name>
<dbReference type="Proteomes" id="UP000277279">
    <property type="component" value="Unassembled WGS sequence"/>
</dbReference>
<dbReference type="EMBL" id="RJJT01000017">
    <property type="protein sequence ID" value="RSB66827.1"/>
    <property type="molecule type" value="Genomic_DNA"/>
</dbReference>
<dbReference type="AlphaFoldDB" id="A0A3R9A4I7"/>
<gene>
    <name evidence="2" type="ORF">EFD55_23185</name>
</gene>
<proteinExistence type="predicted"/>
<dbReference type="OrthoDB" id="8400763at2"/>
<protein>
    <submittedName>
        <fullName evidence="2">Uncharacterized protein</fullName>
    </submittedName>
</protein>
<evidence type="ECO:0000313" key="2">
    <source>
        <dbReference type="EMBL" id="RSB66827.1"/>
    </source>
</evidence>
<keyword evidence="1" id="KW-0812">Transmembrane</keyword>
<organism evidence="2 3">
    <name type="scientific">Rhizobium pisi</name>
    <dbReference type="NCBI Taxonomy" id="574561"/>
    <lineage>
        <taxon>Bacteria</taxon>
        <taxon>Pseudomonadati</taxon>
        <taxon>Pseudomonadota</taxon>
        <taxon>Alphaproteobacteria</taxon>
        <taxon>Hyphomicrobiales</taxon>
        <taxon>Rhizobiaceae</taxon>
        <taxon>Rhizobium/Agrobacterium group</taxon>
        <taxon>Rhizobium</taxon>
    </lineage>
</organism>
<feature type="transmembrane region" description="Helical" evidence="1">
    <location>
        <begin position="20"/>
        <end position="46"/>
    </location>
</feature>